<keyword evidence="7" id="KW-0186">Copper</keyword>
<dbReference type="InterPro" id="IPR002355">
    <property type="entry name" value="Cu_oxidase_Cu_BS"/>
</dbReference>
<evidence type="ECO:0000256" key="3">
    <source>
        <dbReference type="ARBA" id="ARBA00022496"/>
    </source>
</evidence>
<dbReference type="InterPro" id="IPR033138">
    <property type="entry name" value="Cu_oxidase_CS"/>
</dbReference>
<evidence type="ECO:0000256" key="7">
    <source>
        <dbReference type="ARBA" id="ARBA00023008"/>
    </source>
</evidence>
<dbReference type="CDD" id="cd13851">
    <property type="entry name" value="CuRO_1_Fet3p"/>
    <property type="match status" value="1"/>
</dbReference>
<dbReference type="InterPro" id="IPR001117">
    <property type="entry name" value="Cu-oxidase_2nd"/>
</dbReference>
<dbReference type="InterPro" id="IPR008972">
    <property type="entry name" value="Cupredoxin"/>
</dbReference>
<evidence type="ECO:0000256" key="9">
    <source>
        <dbReference type="SAM" id="SignalP"/>
    </source>
</evidence>
<dbReference type="AlphaFoldDB" id="A0A4P9Z9M9"/>
<dbReference type="InterPro" id="IPR011707">
    <property type="entry name" value="Cu-oxidase-like_N"/>
</dbReference>
<evidence type="ECO:0000259" key="12">
    <source>
        <dbReference type="Pfam" id="PF07732"/>
    </source>
</evidence>
<evidence type="ECO:0000256" key="6">
    <source>
        <dbReference type="ARBA" id="ARBA00023002"/>
    </source>
</evidence>
<keyword evidence="3" id="KW-0406">Ion transport</keyword>
<dbReference type="PANTHER" id="PTHR11709">
    <property type="entry name" value="MULTI-COPPER OXIDASE"/>
    <property type="match status" value="1"/>
</dbReference>
<keyword evidence="8" id="KW-1133">Transmembrane helix</keyword>
<dbReference type="PROSITE" id="PS00080">
    <property type="entry name" value="MULTICOPPER_OXIDASE2"/>
    <property type="match status" value="1"/>
</dbReference>
<keyword evidence="3" id="KW-0408">Iron</keyword>
<feature type="transmembrane region" description="Helical" evidence="8">
    <location>
        <begin position="585"/>
        <end position="604"/>
    </location>
</feature>
<feature type="domain" description="Plastocyanin-like" evidence="11">
    <location>
        <begin position="385"/>
        <end position="526"/>
    </location>
</feature>
<dbReference type="PROSITE" id="PS00079">
    <property type="entry name" value="MULTICOPPER_OXIDASE1"/>
    <property type="match status" value="2"/>
</dbReference>
<dbReference type="GO" id="GO:0010106">
    <property type="term" value="P:cellular response to iron ion starvation"/>
    <property type="evidence" value="ECO:0007669"/>
    <property type="project" value="TreeGrafter"/>
</dbReference>
<sequence length="643" mass="72457">MWSPLYPLQALSLLWALWVLWALCALPSVFAATQTHTFDFRAALTRANPDGEYERDVIGINGQWPLPTIRVRLGDQVRINFTNAMSDRNVSLHFHGLFMNSSNSMDGPEGVTQCPIPPGSSFLYDFVVRQTGTYWYHSHLGSQYSDGLRGVFVVEEQARSDYPFSFDEDLVLTVGDHYHMQSSDIMAKFKLRFNPSGAEPIPQNSLFNESRLVVWHVQPDTTYFLRVVNMGMFVSQYVYIEDHELVIVQIDGVYVEPVVVDSLYVAVAQRYDVLVRTKKNPATRSFRFVNVIDKRMLDLVPTDLKIISTNYINYPSASDKPAPLANEKCAFENLVASLHPANDFLFTTMDKTPLYSDPDYRIVLNFTMEQLSDGVTYAFFNNLSYTPPKVPTLYTVFSSGELASNPVIYGSNTNTFILQHGEVVEIVVNNMDPGNHSFHLHGHTFQLVSRSEGTDDEDAPQIYDPTNPEHTQFPAHPMMRDTVVVNENGFMVLRFKADNPGVWFFHCHVDWHLEQGLAITLVEAPHELQSQQKVGHPSHLDACRAAKVHIEGNAAARSGTREEWLDLTGENVQLPPLPAGFTAKGYVVFLACTLAAFYGVLSIYEYGIEDVSTDGAEHVVRELYAILQKYDSEDSESMLRSGS</sequence>
<evidence type="ECO:0000313" key="14">
    <source>
        <dbReference type="Proteomes" id="UP000268321"/>
    </source>
</evidence>
<evidence type="ECO:0000256" key="1">
    <source>
        <dbReference type="ARBA" id="ARBA00001935"/>
    </source>
</evidence>
<keyword evidence="8" id="KW-0472">Membrane</keyword>
<dbReference type="InterPro" id="IPR011706">
    <property type="entry name" value="Cu-oxidase_C"/>
</dbReference>
<reference evidence="14" key="1">
    <citation type="journal article" date="2018" name="Nat. Microbiol.">
        <title>Leveraging single-cell genomics to expand the fungal tree of life.</title>
        <authorList>
            <person name="Ahrendt S.R."/>
            <person name="Quandt C.A."/>
            <person name="Ciobanu D."/>
            <person name="Clum A."/>
            <person name="Salamov A."/>
            <person name="Andreopoulos B."/>
            <person name="Cheng J.F."/>
            <person name="Woyke T."/>
            <person name="Pelin A."/>
            <person name="Henrissat B."/>
            <person name="Reynolds N.K."/>
            <person name="Benny G.L."/>
            <person name="Smith M.E."/>
            <person name="James T.Y."/>
            <person name="Grigoriev I.V."/>
        </authorList>
    </citation>
    <scope>NUCLEOTIDE SEQUENCE [LARGE SCALE GENOMIC DNA]</scope>
    <source>
        <strain evidence="14">Baker2002</strain>
    </source>
</reference>
<dbReference type="InterPro" id="IPR045087">
    <property type="entry name" value="Cu-oxidase_fam"/>
</dbReference>
<feature type="domain" description="Plastocyanin-like" evidence="12">
    <location>
        <begin position="45"/>
        <end position="157"/>
    </location>
</feature>
<dbReference type="GO" id="GO:0033573">
    <property type="term" value="C:high-affinity iron permease complex"/>
    <property type="evidence" value="ECO:0007669"/>
    <property type="project" value="TreeGrafter"/>
</dbReference>
<dbReference type="OrthoDB" id="2121828at2759"/>
<dbReference type="EMBL" id="ML004485">
    <property type="protein sequence ID" value="RKP29484.1"/>
    <property type="molecule type" value="Genomic_DNA"/>
</dbReference>
<dbReference type="SUPFAM" id="SSF49503">
    <property type="entry name" value="Cupredoxins"/>
    <property type="match status" value="3"/>
</dbReference>
<protein>
    <submittedName>
        <fullName evidence="13">Uncharacterized protein</fullName>
    </submittedName>
</protein>
<feature type="chain" id="PRO_5020862888" evidence="9">
    <location>
        <begin position="32"/>
        <end position="643"/>
    </location>
</feature>
<evidence type="ECO:0000313" key="13">
    <source>
        <dbReference type="EMBL" id="RKP29484.1"/>
    </source>
</evidence>
<comment type="cofactor">
    <cofactor evidence="1">
        <name>Cu cation</name>
        <dbReference type="ChEBI" id="CHEBI:23378"/>
    </cofactor>
</comment>
<dbReference type="GO" id="GO:0004322">
    <property type="term" value="F:ferroxidase activity"/>
    <property type="evidence" value="ECO:0007669"/>
    <property type="project" value="TreeGrafter"/>
</dbReference>
<dbReference type="FunFam" id="2.60.40.420:FF:000024">
    <property type="entry name" value="FET5p Multicopper oxidase"/>
    <property type="match status" value="1"/>
</dbReference>
<feature type="domain" description="Plastocyanin-like" evidence="10">
    <location>
        <begin position="168"/>
        <end position="286"/>
    </location>
</feature>
<dbReference type="Pfam" id="PF07732">
    <property type="entry name" value="Cu-oxidase_3"/>
    <property type="match status" value="1"/>
</dbReference>
<dbReference type="Gene3D" id="2.60.40.420">
    <property type="entry name" value="Cupredoxins - blue copper proteins"/>
    <property type="match status" value="3"/>
</dbReference>
<comment type="similarity">
    <text evidence="2">Belongs to the multicopper oxidase family.</text>
</comment>
<dbReference type="CDD" id="cd13877">
    <property type="entry name" value="CuRO_2_Fet3p_like"/>
    <property type="match status" value="1"/>
</dbReference>
<dbReference type="PANTHER" id="PTHR11709:SF361">
    <property type="entry name" value="IRON TRANSPORT MULTICOPPER OXIDASE FET3"/>
    <property type="match status" value="1"/>
</dbReference>
<keyword evidence="6" id="KW-0560">Oxidoreductase</keyword>
<keyword evidence="8" id="KW-0812">Transmembrane</keyword>
<evidence type="ECO:0000256" key="5">
    <source>
        <dbReference type="ARBA" id="ARBA00022729"/>
    </source>
</evidence>
<proteinExistence type="inferred from homology"/>
<evidence type="ECO:0000256" key="4">
    <source>
        <dbReference type="ARBA" id="ARBA00022723"/>
    </source>
</evidence>
<dbReference type="Pfam" id="PF00394">
    <property type="entry name" value="Cu-oxidase"/>
    <property type="match status" value="1"/>
</dbReference>
<evidence type="ECO:0000259" key="10">
    <source>
        <dbReference type="Pfam" id="PF00394"/>
    </source>
</evidence>
<keyword evidence="3" id="KW-0410">Iron transport</keyword>
<gene>
    <name evidence="13" type="ORF">METBISCDRAFT_18560</name>
</gene>
<dbReference type="Proteomes" id="UP000268321">
    <property type="component" value="Unassembled WGS sequence"/>
</dbReference>
<organism evidence="13 14">
    <name type="scientific">Metschnikowia bicuspidata</name>
    <dbReference type="NCBI Taxonomy" id="27322"/>
    <lineage>
        <taxon>Eukaryota</taxon>
        <taxon>Fungi</taxon>
        <taxon>Dikarya</taxon>
        <taxon>Ascomycota</taxon>
        <taxon>Saccharomycotina</taxon>
        <taxon>Pichiomycetes</taxon>
        <taxon>Metschnikowiaceae</taxon>
        <taxon>Metschnikowia</taxon>
    </lineage>
</organism>
<dbReference type="GO" id="GO:0033215">
    <property type="term" value="P:reductive iron assimilation"/>
    <property type="evidence" value="ECO:0007669"/>
    <property type="project" value="TreeGrafter"/>
</dbReference>
<evidence type="ECO:0000259" key="11">
    <source>
        <dbReference type="Pfam" id="PF07731"/>
    </source>
</evidence>
<keyword evidence="4" id="KW-0479">Metal-binding</keyword>
<evidence type="ECO:0000256" key="2">
    <source>
        <dbReference type="ARBA" id="ARBA00010609"/>
    </source>
</evidence>
<dbReference type="Pfam" id="PF07731">
    <property type="entry name" value="Cu-oxidase_2"/>
    <property type="match status" value="1"/>
</dbReference>
<keyword evidence="5 9" id="KW-0732">Signal</keyword>
<keyword evidence="3" id="KW-0813">Transport</keyword>
<name>A0A4P9Z9M9_9ASCO</name>
<accession>A0A4P9Z9M9</accession>
<keyword evidence="14" id="KW-1185">Reference proteome</keyword>
<dbReference type="GO" id="GO:0005507">
    <property type="term" value="F:copper ion binding"/>
    <property type="evidence" value="ECO:0007669"/>
    <property type="project" value="InterPro"/>
</dbReference>
<evidence type="ECO:0000256" key="8">
    <source>
        <dbReference type="SAM" id="Phobius"/>
    </source>
</evidence>
<dbReference type="InterPro" id="IPR044130">
    <property type="entry name" value="CuRO_2_Fet3-like"/>
</dbReference>
<dbReference type="CDD" id="cd13899">
    <property type="entry name" value="CuRO_3_Fet3p"/>
    <property type="match status" value="1"/>
</dbReference>
<feature type="signal peptide" evidence="9">
    <location>
        <begin position="1"/>
        <end position="31"/>
    </location>
</feature>